<evidence type="ECO:0000313" key="2">
    <source>
        <dbReference type="Proteomes" id="UP000887566"/>
    </source>
</evidence>
<dbReference type="WBParaSite" id="PSAMB.scaffold272size59799.g3996.t1">
    <property type="protein sequence ID" value="PSAMB.scaffold272size59799.g3996.t1"/>
    <property type="gene ID" value="PSAMB.scaffold272size59799.g3996"/>
</dbReference>
<proteinExistence type="predicted"/>
<name>A0A914VWS9_9BILA</name>
<keyword evidence="2" id="KW-1185">Reference proteome</keyword>
<accession>A0A914VWS9</accession>
<organism evidence="2 3">
    <name type="scientific">Plectus sambesii</name>
    <dbReference type="NCBI Taxonomy" id="2011161"/>
    <lineage>
        <taxon>Eukaryota</taxon>
        <taxon>Metazoa</taxon>
        <taxon>Ecdysozoa</taxon>
        <taxon>Nematoda</taxon>
        <taxon>Chromadorea</taxon>
        <taxon>Plectida</taxon>
        <taxon>Plectina</taxon>
        <taxon>Plectoidea</taxon>
        <taxon>Plectidae</taxon>
        <taxon>Plectus</taxon>
    </lineage>
</organism>
<evidence type="ECO:0000313" key="3">
    <source>
        <dbReference type="WBParaSite" id="PSAMB.scaffold272size59799.g3996.t1"/>
    </source>
</evidence>
<protein>
    <submittedName>
        <fullName evidence="3">Uncharacterized protein</fullName>
    </submittedName>
</protein>
<feature type="region of interest" description="Disordered" evidence="1">
    <location>
        <begin position="74"/>
        <end position="95"/>
    </location>
</feature>
<feature type="region of interest" description="Disordered" evidence="1">
    <location>
        <begin position="123"/>
        <end position="150"/>
    </location>
</feature>
<evidence type="ECO:0000256" key="1">
    <source>
        <dbReference type="SAM" id="MobiDB-lite"/>
    </source>
</evidence>
<reference evidence="3" key="1">
    <citation type="submission" date="2022-11" db="UniProtKB">
        <authorList>
            <consortium name="WormBaseParasite"/>
        </authorList>
    </citation>
    <scope>IDENTIFICATION</scope>
</reference>
<dbReference type="AlphaFoldDB" id="A0A914VWS9"/>
<sequence>MRTETEVDTRLHTTSFTPDFPLWLSEKAEMSDPRTPKNPLLMSFDSVVTSTPMGANSSNMSNLAARMSMAMNSGGGRAKMSAQDMQPSPAASIDTTPKMLGLRASSTTGDGGNPYLTVWHSQQRTTTTPKTTARINGLGSTSSRSRHATSPGFGSGLSVGLFHFKCWHSCRAGSKNRSAQ</sequence>
<dbReference type="Proteomes" id="UP000887566">
    <property type="component" value="Unplaced"/>
</dbReference>